<evidence type="ECO:0000313" key="8">
    <source>
        <dbReference type="EMBL" id="AWH90511.1"/>
    </source>
</evidence>
<evidence type="ECO:0000256" key="2">
    <source>
        <dbReference type="ARBA" id="ARBA00005633"/>
    </source>
</evidence>
<evidence type="ECO:0000256" key="7">
    <source>
        <dbReference type="HAMAP-Rule" id="MF_01067"/>
    </source>
</evidence>
<keyword evidence="5 7" id="KW-1133">Transmembrane helix</keyword>
<organism evidence="8 9">
    <name type="scientific">Buchnera aphidicola</name>
    <name type="common">Melanaphis sacchari</name>
    <dbReference type="NCBI Taxonomy" id="2173854"/>
    <lineage>
        <taxon>Bacteria</taxon>
        <taxon>Pseudomonadati</taxon>
        <taxon>Pseudomonadota</taxon>
        <taxon>Gammaproteobacteria</taxon>
        <taxon>Enterobacterales</taxon>
        <taxon>Erwiniaceae</taxon>
        <taxon>Buchnera</taxon>
    </lineage>
</organism>
<dbReference type="NCBIfam" id="NF002774">
    <property type="entry name" value="PRK02868.1"/>
    <property type="match status" value="1"/>
</dbReference>
<proteinExistence type="inferred from homology"/>
<evidence type="ECO:0000256" key="1">
    <source>
        <dbReference type="ARBA" id="ARBA00004429"/>
    </source>
</evidence>
<dbReference type="Pfam" id="PF06790">
    <property type="entry name" value="UPF0259"/>
    <property type="match status" value="1"/>
</dbReference>
<dbReference type="AlphaFoldDB" id="A0A2U8DG76"/>
<feature type="transmembrane region" description="Helical" evidence="7">
    <location>
        <begin position="20"/>
        <end position="41"/>
    </location>
</feature>
<feature type="transmembrane region" description="Helical" evidence="7">
    <location>
        <begin position="119"/>
        <end position="137"/>
    </location>
</feature>
<feature type="transmembrane region" description="Helical" evidence="7">
    <location>
        <begin position="217"/>
        <end position="238"/>
    </location>
</feature>
<feature type="transmembrane region" description="Helical" evidence="7">
    <location>
        <begin position="85"/>
        <end position="107"/>
    </location>
</feature>
<protein>
    <recommendedName>
        <fullName evidence="7">UPF0259 membrane protein DD681_01650</fullName>
    </recommendedName>
</protein>
<reference evidence="8 9" key="1">
    <citation type="submission" date="2018-04" db="EMBL/GenBank/DDBJ databases">
        <title>Genome sequence of Buchnera aphidicola from Melaphis sacchari.</title>
        <authorList>
            <person name="Geib S.M."/>
            <person name="Palmer N.A."/>
            <person name="Sattler S.E."/>
            <person name="Sarath G."/>
        </authorList>
    </citation>
    <scope>NUCLEOTIDE SEQUENCE [LARGE SCALE GENOMIC DNA]</scope>
    <source>
        <strain evidence="8 9">LSU</strain>
    </source>
</reference>
<comment type="subcellular location">
    <subcellularLocation>
        <location evidence="1">Cell inner membrane</location>
        <topology evidence="1">Multi-pass membrane protein</topology>
    </subcellularLocation>
    <subcellularLocation>
        <location evidence="7">Cell membrane</location>
        <topology evidence="7">Multi-pass membrane protein</topology>
    </subcellularLocation>
</comment>
<comment type="similarity">
    <text evidence="2 7">Belongs to the UPF0259 family.</text>
</comment>
<dbReference type="InterPro" id="IPR009627">
    <property type="entry name" value="UPF0259"/>
</dbReference>
<feature type="transmembrane region" description="Helical" evidence="7">
    <location>
        <begin position="143"/>
        <end position="165"/>
    </location>
</feature>
<keyword evidence="6 7" id="KW-0472">Membrane</keyword>
<evidence type="ECO:0000256" key="6">
    <source>
        <dbReference type="ARBA" id="ARBA00023136"/>
    </source>
</evidence>
<sequence>MSITMRNLRDDTYHFVRREIKTIFGISVITTFISILINMLIKPDINIISIIENKQIVNSHAIFDIINNMSIYEKKQLLKYSIFKILEFLISKTFLLGTVITFIMHLSSKEKKITSSLSILFRFLPSLFILNFFITFITQLGFMLFILPGIFLSILLAISPIILSFNKKNGIIDSIRLSASISLKHIHIIGTSVLLWMLIKFVFTTLLSNINLINKNFIFFILNINLNILFSILTIYLFRFYMLFCDIRD</sequence>
<evidence type="ECO:0000256" key="4">
    <source>
        <dbReference type="ARBA" id="ARBA00022692"/>
    </source>
</evidence>
<dbReference type="EMBL" id="CP029161">
    <property type="protein sequence ID" value="AWH90511.1"/>
    <property type="molecule type" value="Genomic_DNA"/>
</dbReference>
<evidence type="ECO:0000256" key="5">
    <source>
        <dbReference type="ARBA" id="ARBA00022989"/>
    </source>
</evidence>
<keyword evidence="3 7" id="KW-1003">Cell membrane</keyword>
<feature type="transmembrane region" description="Helical" evidence="7">
    <location>
        <begin position="186"/>
        <end position="205"/>
    </location>
</feature>
<name>A0A2U8DG76_9GAMM</name>
<evidence type="ECO:0000256" key="3">
    <source>
        <dbReference type="ARBA" id="ARBA00022475"/>
    </source>
</evidence>
<dbReference type="OrthoDB" id="6554514at2"/>
<dbReference type="Proteomes" id="UP000244884">
    <property type="component" value="Chromosome"/>
</dbReference>
<dbReference type="RefSeq" id="WP_158341284.1">
    <property type="nucleotide sequence ID" value="NZ_CP029161.1"/>
</dbReference>
<keyword evidence="4 7" id="KW-0812">Transmembrane</keyword>
<gene>
    <name evidence="8" type="ORF">DD681_01650</name>
</gene>
<accession>A0A2U8DG76</accession>
<dbReference type="GO" id="GO:0005886">
    <property type="term" value="C:plasma membrane"/>
    <property type="evidence" value="ECO:0007669"/>
    <property type="project" value="UniProtKB-SubCell"/>
</dbReference>
<evidence type="ECO:0000313" key="9">
    <source>
        <dbReference type="Proteomes" id="UP000244884"/>
    </source>
</evidence>
<dbReference type="HAMAP" id="MF_01067">
    <property type="entry name" value="UPF0259"/>
    <property type="match status" value="1"/>
</dbReference>